<protein>
    <submittedName>
        <fullName evidence="1">Glucosidase</fullName>
    </submittedName>
</protein>
<dbReference type="Proteomes" id="UP000308600">
    <property type="component" value="Unassembled WGS sequence"/>
</dbReference>
<name>A0ACD3ANM8_9AGAR</name>
<accession>A0ACD3ANM8</accession>
<keyword evidence="2" id="KW-1185">Reference proteome</keyword>
<reference evidence="1 2" key="1">
    <citation type="journal article" date="2019" name="Nat. Ecol. Evol.">
        <title>Megaphylogeny resolves global patterns of mushroom evolution.</title>
        <authorList>
            <person name="Varga T."/>
            <person name="Krizsan K."/>
            <person name="Foldi C."/>
            <person name="Dima B."/>
            <person name="Sanchez-Garcia M."/>
            <person name="Sanchez-Ramirez S."/>
            <person name="Szollosi G.J."/>
            <person name="Szarkandi J.G."/>
            <person name="Papp V."/>
            <person name="Albert L."/>
            <person name="Andreopoulos W."/>
            <person name="Angelini C."/>
            <person name="Antonin V."/>
            <person name="Barry K.W."/>
            <person name="Bougher N.L."/>
            <person name="Buchanan P."/>
            <person name="Buyck B."/>
            <person name="Bense V."/>
            <person name="Catcheside P."/>
            <person name="Chovatia M."/>
            <person name="Cooper J."/>
            <person name="Damon W."/>
            <person name="Desjardin D."/>
            <person name="Finy P."/>
            <person name="Geml J."/>
            <person name="Haridas S."/>
            <person name="Hughes K."/>
            <person name="Justo A."/>
            <person name="Karasinski D."/>
            <person name="Kautmanova I."/>
            <person name="Kiss B."/>
            <person name="Kocsube S."/>
            <person name="Kotiranta H."/>
            <person name="LaButti K.M."/>
            <person name="Lechner B.E."/>
            <person name="Liimatainen K."/>
            <person name="Lipzen A."/>
            <person name="Lukacs Z."/>
            <person name="Mihaltcheva S."/>
            <person name="Morgado L.N."/>
            <person name="Niskanen T."/>
            <person name="Noordeloos M.E."/>
            <person name="Ohm R.A."/>
            <person name="Ortiz-Santana B."/>
            <person name="Ovrebo C."/>
            <person name="Racz N."/>
            <person name="Riley R."/>
            <person name="Savchenko A."/>
            <person name="Shiryaev A."/>
            <person name="Soop K."/>
            <person name="Spirin V."/>
            <person name="Szebenyi C."/>
            <person name="Tomsovsky M."/>
            <person name="Tulloss R.E."/>
            <person name="Uehling J."/>
            <person name="Grigoriev I.V."/>
            <person name="Vagvolgyi C."/>
            <person name="Papp T."/>
            <person name="Martin F.M."/>
            <person name="Miettinen O."/>
            <person name="Hibbett D.S."/>
            <person name="Nagy L.G."/>
        </authorList>
    </citation>
    <scope>NUCLEOTIDE SEQUENCE [LARGE SCALE GENOMIC DNA]</scope>
    <source>
        <strain evidence="1 2">NL-1719</strain>
    </source>
</reference>
<proteinExistence type="predicted"/>
<gene>
    <name evidence="1" type="ORF">BDN72DRAFT_843354</name>
</gene>
<dbReference type="EMBL" id="ML208381">
    <property type="protein sequence ID" value="TFK67254.1"/>
    <property type="molecule type" value="Genomic_DNA"/>
</dbReference>
<sequence>MASGSSSPRYHTEHSSASATSLLLGPGGANGSRTSVQTSFSEKYSLAPSPVSWGTPLLMNVSEPDDFLHNPDPNRDRKNDKGGTILTWRGIGNLGCLFVLVAGMVTLFAGFPLITHFTQKVQSTQGGFNLGGINATGQVASLPGNWGLIDQATPTDALKKNSYQYPDEEWVLVFSDEFETEGRTFFPGDDPYWEAVDLHYWGTNDLEWYDPGSATTVNGSLEIKLSKVDPVDNHNLSYRSAMLQTWNKFCFTGGIIEASVMLPGSNSVIGLWPAIWTMGNLGRAGFGATLEGMWPYTYDACDVGTLPNQTYPGTATPIAATENGDPAANGVLSYLPGQRLSACTCPGESHPGPVRSNGSYVGRAAPEIDIFEAIIDGGGRVSMSSQWAPFNAAYEWQNTTANLKIYDPEKTVLNAYIGGASQQTTSGLSLTNQDCYEQNGRCYSIYGFEYLPGFDNAYITWINDNTPAWTIMAAGLGPDSATEISARPVPQEPMYIIANLGFSLNFGGIDFDDLILPATMRVDYIRVYQHPDRVNVGCDPPDFPTAAYVETYLGAYTNPNVTTWKQFGQSWPKNSKAAGGCT</sequence>
<evidence type="ECO:0000313" key="1">
    <source>
        <dbReference type="EMBL" id="TFK67254.1"/>
    </source>
</evidence>
<organism evidence="1 2">
    <name type="scientific">Pluteus cervinus</name>
    <dbReference type="NCBI Taxonomy" id="181527"/>
    <lineage>
        <taxon>Eukaryota</taxon>
        <taxon>Fungi</taxon>
        <taxon>Dikarya</taxon>
        <taxon>Basidiomycota</taxon>
        <taxon>Agaricomycotina</taxon>
        <taxon>Agaricomycetes</taxon>
        <taxon>Agaricomycetidae</taxon>
        <taxon>Agaricales</taxon>
        <taxon>Pluteineae</taxon>
        <taxon>Pluteaceae</taxon>
        <taxon>Pluteus</taxon>
    </lineage>
</organism>
<evidence type="ECO:0000313" key="2">
    <source>
        <dbReference type="Proteomes" id="UP000308600"/>
    </source>
</evidence>